<gene>
    <name evidence="6" type="ORF">H0I76_17580</name>
</gene>
<comment type="similarity">
    <text evidence="1">Belongs to the LysR transcriptional regulatory family.</text>
</comment>
<dbReference type="GO" id="GO:0003700">
    <property type="term" value="F:DNA-binding transcription factor activity"/>
    <property type="evidence" value="ECO:0007669"/>
    <property type="project" value="InterPro"/>
</dbReference>
<dbReference type="Gene3D" id="3.40.190.10">
    <property type="entry name" value="Periplasmic binding protein-like II"/>
    <property type="match status" value="2"/>
</dbReference>
<name>A0A8J7SGL5_9RHOB</name>
<dbReference type="FunFam" id="1.10.10.10:FF:000001">
    <property type="entry name" value="LysR family transcriptional regulator"/>
    <property type="match status" value="1"/>
</dbReference>
<keyword evidence="7" id="KW-1185">Reference proteome</keyword>
<dbReference type="PANTHER" id="PTHR30537">
    <property type="entry name" value="HTH-TYPE TRANSCRIPTIONAL REGULATOR"/>
    <property type="match status" value="1"/>
</dbReference>
<comment type="caution">
    <text evidence="6">The sequence shown here is derived from an EMBL/GenBank/DDBJ whole genome shotgun (WGS) entry which is preliminary data.</text>
</comment>
<keyword evidence="3" id="KW-0238">DNA-binding</keyword>
<dbReference type="InterPro" id="IPR000847">
    <property type="entry name" value="LysR_HTH_N"/>
</dbReference>
<evidence type="ECO:0000256" key="1">
    <source>
        <dbReference type="ARBA" id="ARBA00009437"/>
    </source>
</evidence>
<evidence type="ECO:0000256" key="3">
    <source>
        <dbReference type="ARBA" id="ARBA00023125"/>
    </source>
</evidence>
<dbReference type="RefSeq" id="WP_200612966.1">
    <property type="nucleotide sequence ID" value="NZ_JAEHHL010000012.1"/>
</dbReference>
<dbReference type="AlphaFoldDB" id="A0A8J7SGL5"/>
<evidence type="ECO:0000259" key="5">
    <source>
        <dbReference type="PROSITE" id="PS50931"/>
    </source>
</evidence>
<dbReference type="InterPro" id="IPR036390">
    <property type="entry name" value="WH_DNA-bd_sf"/>
</dbReference>
<dbReference type="Proteomes" id="UP000655420">
    <property type="component" value="Unassembled WGS sequence"/>
</dbReference>
<evidence type="ECO:0000256" key="2">
    <source>
        <dbReference type="ARBA" id="ARBA00023015"/>
    </source>
</evidence>
<dbReference type="GO" id="GO:0043565">
    <property type="term" value="F:sequence-specific DNA binding"/>
    <property type="evidence" value="ECO:0007669"/>
    <property type="project" value="TreeGrafter"/>
</dbReference>
<dbReference type="GO" id="GO:0006351">
    <property type="term" value="P:DNA-templated transcription"/>
    <property type="evidence" value="ECO:0007669"/>
    <property type="project" value="TreeGrafter"/>
</dbReference>
<evidence type="ECO:0000313" key="6">
    <source>
        <dbReference type="EMBL" id="MBK0401011.1"/>
    </source>
</evidence>
<evidence type="ECO:0000313" key="7">
    <source>
        <dbReference type="Proteomes" id="UP000655420"/>
    </source>
</evidence>
<dbReference type="InterPro" id="IPR036388">
    <property type="entry name" value="WH-like_DNA-bd_sf"/>
</dbReference>
<dbReference type="Gene3D" id="1.10.10.10">
    <property type="entry name" value="Winged helix-like DNA-binding domain superfamily/Winged helix DNA-binding domain"/>
    <property type="match status" value="1"/>
</dbReference>
<evidence type="ECO:0000256" key="4">
    <source>
        <dbReference type="ARBA" id="ARBA00023163"/>
    </source>
</evidence>
<dbReference type="PRINTS" id="PR00039">
    <property type="entry name" value="HTHLYSR"/>
</dbReference>
<dbReference type="SUPFAM" id="SSF53850">
    <property type="entry name" value="Periplasmic binding protein-like II"/>
    <property type="match status" value="1"/>
</dbReference>
<reference evidence="6" key="1">
    <citation type="submission" date="2020-12" db="EMBL/GenBank/DDBJ databases">
        <title>Bacterial taxonomy.</title>
        <authorList>
            <person name="Pan X."/>
        </authorList>
    </citation>
    <scope>NUCLEOTIDE SEQUENCE</scope>
    <source>
        <strain evidence="6">M0105</strain>
    </source>
</reference>
<accession>A0A8J7SGL5</accession>
<dbReference type="EMBL" id="JAEHHL010000012">
    <property type="protein sequence ID" value="MBK0401011.1"/>
    <property type="molecule type" value="Genomic_DNA"/>
</dbReference>
<proteinExistence type="inferred from homology"/>
<feature type="domain" description="HTH lysR-type" evidence="5">
    <location>
        <begin position="9"/>
        <end position="66"/>
    </location>
</feature>
<keyword evidence="4" id="KW-0804">Transcription</keyword>
<dbReference type="PANTHER" id="PTHR30537:SF74">
    <property type="entry name" value="HTH-TYPE TRANSCRIPTIONAL REGULATOR TRPI"/>
    <property type="match status" value="1"/>
</dbReference>
<dbReference type="PROSITE" id="PS50931">
    <property type="entry name" value="HTH_LYSR"/>
    <property type="match status" value="1"/>
</dbReference>
<sequence>MKNLRRALPPLDALLFFEAAARRGGFTAAAGELNVTQAAVSKRVKALEERLGAPLFHRRGRAVTLTAEGRLLHARTAEALDYLSAACAAVADAGTASVTVAANVAVSHYWLGPRITEYQLGADAAPVRLVSSDRTEDQLDASVSMAVHYGLAPPPGWDGTPLFAEVLVPLVAPGRVSDARRGPLLDYERQGPDWVNWGVWLAQSPGTEFEATPVLGLGSYVRAIDAAVQGKGVALGSPGLLAGEIASGRLVPLPGTAFATGRGYHLVTPAGRGISAAAEALRLMLLADRE</sequence>
<dbReference type="InterPro" id="IPR005119">
    <property type="entry name" value="LysR_subst-bd"/>
</dbReference>
<dbReference type="InterPro" id="IPR058163">
    <property type="entry name" value="LysR-type_TF_proteobact-type"/>
</dbReference>
<organism evidence="6 7">
    <name type="scientific">Thermohalobaculum xanthum</name>
    <dbReference type="NCBI Taxonomy" id="2753746"/>
    <lineage>
        <taxon>Bacteria</taxon>
        <taxon>Pseudomonadati</taxon>
        <taxon>Pseudomonadota</taxon>
        <taxon>Alphaproteobacteria</taxon>
        <taxon>Rhodobacterales</taxon>
        <taxon>Paracoccaceae</taxon>
        <taxon>Thermohalobaculum</taxon>
    </lineage>
</organism>
<keyword evidence="2" id="KW-0805">Transcription regulation</keyword>
<dbReference type="Pfam" id="PF03466">
    <property type="entry name" value="LysR_substrate"/>
    <property type="match status" value="1"/>
</dbReference>
<dbReference type="Pfam" id="PF00126">
    <property type="entry name" value="HTH_1"/>
    <property type="match status" value="1"/>
</dbReference>
<dbReference type="SUPFAM" id="SSF46785">
    <property type="entry name" value="Winged helix' DNA-binding domain"/>
    <property type="match status" value="1"/>
</dbReference>
<protein>
    <submittedName>
        <fullName evidence="6">LysR family transcriptional regulator</fullName>
    </submittedName>
</protein>